<sequence length="311" mass="35555">MSVTQLWVEKYRPTNVDGYVFTDPSVQEQVEFWIKDKSIPHLLLHGPAGTGKTTLAKILINQLGVEDIDVLMVNGSKEGRKIDWLRDKLEGFCQTMPFGTFKIVLIDEADYLNKESVQPAMRNLMEGYSENVRFILTCNYPNKIIPPLHSRCHEIHIEKTDQTEFTARAAMVLMEESIDFDLDTLDSYVKATYPDLRKCLNLVQTNSVSGKLNEPKEIGSAANDFRLDAVNLFKMGKFRQARELICSQARPEEMEEVFRWTYDNLDLWSNTEEGKDEAILIIRRGLVNHNSCADAEINLSATLTELISLNR</sequence>
<dbReference type="GO" id="GO:0003689">
    <property type="term" value="F:DNA clamp loader activity"/>
    <property type="evidence" value="ECO:0007669"/>
    <property type="project" value="UniProtKB-UniRule"/>
</dbReference>
<dbReference type="SMART" id="SM00382">
    <property type="entry name" value="AAA"/>
    <property type="match status" value="1"/>
</dbReference>
<keyword evidence="1" id="KW-0235">DNA replication</keyword>
<dbReference type="InterPro" id="IPR003959">
    <property type="entry name" value="ATPase_AAA_core"/>
</dbReference>
<evidence type="ECO:0000313" key="6">
    <source>
        <dbReference type="EMBL" id="CAB4221006.1"/>
    </source>
</evidence>
<dbReference type="GO" id="GO:0006261">
    <property type="term" value="P:DNA-templated DNA replication"/>
    <property type="evidence" value="ECO:0007669"/>
    <property type="project" value="TreeGrafter"/>
</dbReference>
<name>A0A6J5T161_9CAUD</name>
<proteinExistence type="inferred from homology"/>
<dbReference type="InterPro" id="IPR046388">
    <property type="entry name" value="T4_Clamp_Loader_L"/>
</dbReference>
<dbReference type="InterPro" id="IPR003593">
    <property type="entry name" value="AAA+_ATPase"/>
</dbReference>
<feature type="binding site" evidence="4">
    <location>
        <position position="20"/>
    </location>
    <ligand>
        <name>ATP</name>
        <dbReference type="ChEBI" id="CHEBI:30616"/>
    </ligand>
</feature>
<dbReference type="EMBL" id="LR797503">
    <property type="protein sequence ID" value="CAB4221006.1"/>
    <property type="molecule type" value="Genomic_DNA"/>
</dbReference>
<feature type="binding site" evidence="4">
    <location>
        <begin position="49"/>
        <end position="54"/>
    </location>
    <ligand>
        <name>ATP</name>
        <dbReference type="ChEBI" id="CHEBI:30616"/>
    </ligand>
</feature>
<dbReference type="GO" id="GO:0006281">
    <property type="term" value="P:DNA repair"/>
    <property type="evidence" value="ECO:0007669"/>
    <property type="project" value="TreeGrafter"/>
</dbReference>
<dbReference type="PANTHER" id="PTHR11669">
    <property type="entry name" value="REPLICATION FACTOR C / DNA POLYMERASE III GAMMA-TAU SUBUNIT"/>
    <property type="match status" value="1"/>
</dbReference>
<evidence type="ECO:0000256" key="4">
    <source>
        <dbReference type="HAMAP-Rule" id="MF_04162"/>
    </source>
</evidence>
<feature type="domain" description="AAA+ ATPase" evidence="5">
    <location>
        <begin position="38"/>
        <end position="161"/>
    </location>
</feature>
<evidence type="ECO:0000256" key="2">
    <source>
        <dbReference type="ARBA" id="ARBA00022741"/>
    </source>
</evidence>
<dbReference type="Gene3D" id="1.10.8.60">
    <property type="match status" value="1"/>
</dbReference>
<keyword evidence="3 4" id="KW-0067">ATP-binding</keyword>
<keyword evidence="4" id="KW-0238">DNA-binding</keyword>
<keyword evidence="4" id="KW-1194">Viral DNA replication</keyword>
<comment type="function">
    <text evidence="4">Forms the sliding-clamp-loader together with the small subunit. Functions as an ATPase enzyme. The clamp loader holds the clamp in an open conformation and places it onto the DNA. 4 ATP molecules must bind to the sliding-clamp-loader before the latter can open the sliding clamp. ATP hydrolysis triggers the detachment of the sliding clamp from the sliding-clamp-loader, freeing the sliding clamp to track along DNA.</text>
</comment>
<dbReference type="EC" id="3.6.4.-" evidence="4"/>
<evidence type="ECO:0000259" key="5">
    <source>
        <dbReference type="SMART" id="SM00382"/>
    </source>
</evidence>
<dbReference type="SUPFAM" id="SSF52540">
    <property type="entry name" value="P-loop containing nucleoside triphosphate hydrolases"/>
    <property type="match status" value="1"/>
</dbReference>
<dbReference type="InterPro" id="IPR050238">
    <property type="entry name" value="DNA_Rep/Repair_Clamp_Loader"/>
</dbReference>
<dbReference type="GO" id="GO:0039693">
    <property type="term" value="P:viral DNA genome replication"/>
    <property type="evidence" value="ECO:0007669"/>
    <property type="project" value="UniProtKB-UniRule"/>
</dbReference>
<gene>
    <name evidence="6" type="ORF">UFOVP1636_102</name>
</gene>
<dbReference type="Gene3D" id="3.40.50.300">
    <property type="entry name" value="P-loop containing nucleotide triphosphate hydrolases"/>
    <property type="match status" value="1"/>
</dbReference>
<feature type="binding site" evidence="4">
    <location>
        <begin position="8"/>
        <end position="11"/>
    </location>
    <ligand>
        <name>ATP</name>
        <dbReference type="ChEBI" id="CHEBI:30616"/>
    </ligand>
</feature>
<evidence type="ECO:0000256" key="1">
    <source>
        <dbReference type="ARBA" id="ARBA00022705"/>
    </source>
</evidence>
<reference evidence="6" key="1">
    <citation type="submission" date="2020-05" db="EMBL/GenBank/DDBJ databases">
        <authorList>
            <person name="Chiriac C."/>
            <person name="Salcher M."/>
            <person name="Ghai R."/>
            <person name="Kavagutti S V."/>
        </authorList>
    </citation>
    <scope>NUCLEOTIDE SEQUENCE</scope>
</reference>
<feature type="binding site" evidence="4">
    <location>
        <position position="197"/>
    </location>
    <ligand>
        <name>ATP</name>
        <dbReference type="ChEBI" id="CHEBI:30616"/>
    </ligand>
</feature>
<dbReference type="InterPro" id="IPR027417">
    <property type="entry name" value="P-loop_NTPase"/>
</dbReference>
<dbReference type="Pfam" id="PF00004">
    <property type="entry name" value="AAA"/>
    <property type="match status" value="1"/>
</dbReference>
<accession>A0A6J5T161</accession>
<comment type="subunit">
    <text evidence="4">The sliding-clamp-loader consists of 4 large subunits and 1 small subunit. Interacts with the sliding clamp; this interaction allows the sliding-clamp-loader to open the sliding clamp. Part of the replicase complex that includes the DNA polymerase, the polymerase clamp, the clamp loader complex, the single-stranded DNA binding protein, the primase, the helicase and the helicase assembly factor.</text>
</comment>
<protein>
    <recommendedName>
        <fullName evidence="4">Sliding-clamp-loader large subunit</fullName>
        <ecNumber evidence="4">3.6.4.-</ecNumber>
    </recommendedName>
    <alternativeName>
        <fullName evidence="4">Clamp loader gp44 subunit</fullName>
    </alternativeName>
</protein>
<dbReference type="GO" id="GO:0016887">
    <property type="term" value="F:ATP hydrolysis activity"/>
    <property type="evidence" value="ECO:0007669"/>
    <property type="project" value="UniProtKB-UniRule"/>
</dbReference>
<keyword evidence="2 4" id="KW-0547">Nucleotide-binding</keyword>
<organism evidence="6">
    <name type="scientific">uncultured Caudovirales phage</name>
    <dbReference type="NCBI Taxonomy" id="2100421"/>
    <lineage>
        <taxon>Viruses</taxon>
        <taxon>Duplodnaviria</taxon>
        <taxon>Heunggongvirae</taxon>
        <taxon>Uroviricota</taxon>
        <taxon>Caudoviricetes</taxon>
        <taxon>Peduoviridae</taxon>
        <taxon>Maltschvirus</taxon>
        <taxon>Maltschvirus maltsch</taxon>
    </lineage>
</organism>
<keyword evidence="4" id="KW-0378">Hydrolase</keyword>
<dbReference type="GO" id="GO:0003677">
    <property type="term" value="F:DNA binding"/>
    <property type="evidence" value="ECO:0007669"/>
    <property type="project" value="UniProtKB-UniRule"/>
</dbReference>
<dbReference type="PANTHER" id="PTHR11669:SF20">
    <property type="entry name" value="REPLICATION FACTOR C SUBUNIT 4"/>
    <property type="match status" value="1"/>
</dbReference>
<comment type="similarity">
    <text evidence="4">Belongs to the Tevenvirinae sliding-clamp-loader large subunit family.</text>
</comment>
<dbReference type="GO" id="GO:0005524">
    <property type="term" value="F:ATP binding"/>
    <property type="evidence" value="ECO:0007669"/>
    <property type="project" value="UniProtKB-UniRule"/>
</dbReference>
<dbReference type="CDD" id="cd00009">
    <property type="entry name" value="AAA"/>
    <property type="match status" value="1"/>
</dbReference>
<evidence type="ECO:0000256" key="3">
    <source>
        <dbReference type="ARBA" id="ARBA00022840"/>
    </source>
</evidence>
<dbReference type="HAMAP" id="MF_04162">
    <property type="entry name" value="T4_Clamp_Loader_L"/>
    <property type="match status" value="1"/>
</dbReference>